<proteinExistence type="inferred from homology"/>
<sequence>MSPERHLAARTGRETVYLPSNRLGLYLALRHWCTPGQRLLMSPISADEILFLVLAAGLIPVIAPISVLDGNIELARVLLGAVDAVLTTNLYGLPDDVLGMTGLLVIEDVAHAAETSVDGRPLGTFGVAGVFSMSKHAGAGSGGVLAVDSPADRRELERERDLLLQPGALRRDLLGVATSAARRTALRLDMARPAMRLARVLGLQEPRQGYRIALRPQELAATLAGGHGLPAFDAWVRADLHDYRGSRGAVARWYQGRRLARLPKERAARLAGVARLAELPTAAAGVRAQIDQPLFRVPLLVADRDGAIAALERRGVPTGYLYDPPYDDYAEGFVEPSPERETARWWARHVLPVDPLYAGRALPVVESLLPAPPPPGDHLLPRAA</sequence>
<dbReference type="Pfam" id="PF01041">
    <property type="entry name" value="DegT_DnrJ_EryC1"/>
    <property type="match status" value="1"/>
</dbReference>
<dbReference type="Gene3D" id="3.40.640.10">
    <property type="entry name" value="Type I PLP-dependent aspartate aminotransferase-like (Major domain)"/>
    <property type="match status" value="1"/>
</dbReference>
<keyword evidence="4" id="KW-0808">Transferase</keyword>
<dbReference type="RefSeq" id="WP_380829282.1">
    <property type="nucleotide sequence ID" value="NZ_JBHTCG010000017.1"/>
</dbReference>
<organism evidence="4 5">
    <name type="scientific">Sphaerisporangium rhizosphaerae</name>
    <dbReference type="NCBI Taxonomy" id="2269375"/>
    <lineage>
        <taxon>Bacteria</taxon>
        <taxon>Bacillati</taxon>
        <taxon>Actinomycetota</taxon>
        <taxon>Actinomycetes</taxon>
        <taxon>Streptosporangiales</taxon>
        <taxon>Streptosporangiaceae</taxon>
        <taxon>Sphaerisporangium</taxon>
    </lineage>
</organism>
<name>A0ABW2P7R7_9ACTN</name>
<keyword evidence="5" id="KW-1185">Reference proteome</keyword>
<dbReference type="InterPro" id="IPR000653">
    <property type="entry name" value="DegT/StrS_aminotransferase"/>
</dbReference>
<dbReference type="SUPFAM" id="SSF53383">
    <property type="entry name" value="PLP-dependent transferases"/>
    <property type="match status" value="1"/>
</dbReference>
<evidence type="ECO:0000256" key="2">
    <source>
        <dbReference type="RuleBase" id="RU004508"/>
    </source>
</evidence>
<keyword evidence="2" id="KW-0663">Pyridoxal phosphate</keyword>
<evidence type="ECO:0000313" key="4">
    <source>
        <dbReference type="EMBL" id="MFC7385339.1"/>
    </source>
</evidence>
<dbReference type="PANTHER" id="PTHR30244">
    <property type="entry name" value="TRANSAMINASE"/>
    <property type="match status" value="1"/>
</dbReference>
<comment type="caution">
    <text evidence="4">The sequence shown here is derived from an EMBL/GenBank/DDBJ whole genome shotgun (WGS) entry which is preliminary data.</text>
</comment>
<keyword evidence="3" id="KW-1133">Transmembrane helix</keyword>
<comment type="similarity">
    <text evidence="2">Belongs to the DegT/DnrJ/EryC1 family.</text>
</comment>
<protein>
    <submittedName>
        <fullName evidence="4">DegT/DnrJ/EryC1/StrS family aminotransferase</fullName>
    </submittedName>
</protein>
<dbReference type="EMBL" id="JBHTCG010000017">
    <property type="protein sequence ID" value="MFC7385339.1"/>
    <property type="molecule type" value="Genomic_DNA"/>
</dbReference>
<dbReference type="GO" id="GO:0008483">
    <property type="term" value="F:transaminase activity"/>
    <property type="evidence" value="ECO:0007669"/>
    <property type="project" value="UniProtKB-KW"/>
</dbReference>
<comment type="cofactor">
    <cofactor evidence="1">
        <name>pyridoxal 5'-phosphate</name>
        <dbReference type="ChEBI" id="CHEBI:597326"/>
    </cofactor>
</comment>
<dbReference type="PANTHER" id="PTHR30244:SF34">
    <property type="entry name" value="DTDP-4-AMINO-4,6-DIDEOXYGALACTOSE TRANSAMINASE"/>
    <property type="match status" value="1"/>
</dbReference>
<evidence type="ECO:0000256" key="1">
    <source>
        <dbReference type="ARBA" id="ARBA00001933"/>
    </source>
</evidence>
<keyword evidence="4" id="KW-0032">Aminotransferase</keyword>
<feature type="transmembrane region" description="Helical" evidence="3">
    <location>
        <begin position="49"/>
        <end position="68"/>
    </location>
</feature>
<gene>
    <name evidence="4" type="ORF">ACFQSB_24245</name>
</gene>
<accession>A0ABW2P7R7</accession>
<keyword evidence="3" id="KW-0812">Transmembrane</keyword>
<evidence type="ECO:0000256" key="3">
    <source>
        <dbReference type="SAM" id="Phobius"/>
    </source>
</evidence>
<reference evidence="5" key="1">
    <citation type="journal article" date="2019" name="Int. J. Syst. Evol. Microbiol.">
        <title>The Global Catalogue of Microorganisms (GCM) 10K type strain sequencing project: providing services to taxonomists for standard genome sequencing and annotation.</title>
        <authorList>
            <consortium name="The Broad Institute Genomics Platform"/>
            <consortium name="The Broad Institute Genome Sequencing Center for Infectious Disease"/>
            <person name="Wu L."/>
            <person name="Ma J."/>
        </authorList>
    </citation>
    <scope>NUCLEOTIDE SEQUENCE [LARGE SCALE GENOMIC DNA]</scope>
    <source>
        <strain evidence="5">CECT 7649</strain>
    </source>
</reference>
<dbReference type="InterPro" id="IPR015424">
    <property type="entry name" value="PyrdxlP-dep_Trfase"/>
</dbReference>
<dbReference type="InterPro" id="IPR015421">
    <property type="entry name" value="PyrdxlP-dep_Trfase_major"/>
</dbReference>
<evidence type="ECO:0000313" key="5">
    <source>
        <dbReference type="Proteomes" id="UP001596496"/>
    </source>
</evidence>
<dbReference type="Proteomes" id="UP001596496">
    <property type="component" value="Unassembled WGS sequence"/>
</dbReference>
<keyword evidence="3" id="KW-0472">Membrane</keyword>